<accession>A0A4W4E3A1</accession>
<feature type="signal peptide" evidence="2">
    <location>
        <begin position="1"/>
        <end position="20"/>
    </location>
</feature>
<keyword evidence="5" id="KW-1185">Reference proteome</keyword>
<evidence type="ECO:0000313" key="5">
    <source>
        <dbReference type="Proteomes" id="UP000314983"/>
    </source>
</evidence>
<keyword evidence="1" id="KW-1133">Transmembrane helix</keyword>
<reference evidence="4" key="3">
    <citation type="submission" date="2020-05" db="EMBL/GenBank/DDBJ databases">
        <title>Electrophorus electricus (electric eel) genome, fEleEle1, primary haplotype.</title>
        <authorList>
            <person name="Myers G."/>
            <person name="Meyer A."/>
            <person name="Fedrigo O."/>
            <person name="Formenti G."/>
            <person name="Rhie A."/>
            <person name="Tracey A."/>
            <person name="Sims Y."/>
            <person name="Jarvis E.D."/>
        </authorList>
    </citation>
    <scope>NUCLEOTIDE SEQUENCE [LARGE SCALE GENOMIC DNA]</scope>
</reference>
<dbReference type="AlphaFoldDB" id="A0A4W4E3A1"/>
<keyword evidence="1" id="KW-0472">Membrane</keyword>
<dbReference type="PANTHER" id="PTHR21063">
    <property type="entry name" value="LFA-3"/>
    <property type="match status" value="1"/>
</dbReference>
<reference evidence="4" key="4">
    <citation type="submission" date="2025-08" db="UniProtKB">
        <authorList>
            <consortium name="Ensembl"/>
        </authorList>
    </citation>
    <scope>IDENTIFICATION</scope>
</reference>
<protein>
    <recommendedName>
        <fullName evidence="3">Ig-like domain-containing protein</fullName>
    </recommendedName>
</protein>
<feature type="transmembrane region" description="Helical" evidence="1">
    <location>
        <begin position="209"/>
        <end position="230"/>
    </location>
</feature>
<dbReference type="InterPro" id="IPR013783">
    <property type="entry name" value="Ig-like_fold"/>
</dbReference>
<proteinExistence type="predicted"/>
<dbReference type="InterPro" id="IPR036179">
    <property type="entry name" value="Ig-like_dom_sf"/>
</dbReference>
<feature type="domain" description="Ig-like" evidence="3">
    <location>
        <begin position="135"/>
        <end position="254"/>
    </location>
</feature>
<dbReference type="OMA" id="NINQKER"/>
<dbReference type="Ensembl" id="ENSEEET00000005735.2">
    <property type="protein sequence ID" value="ENSEEEP00000005659.2"/>
    <property type="gene ID" value="ENSEEEG00000001206.2"/>
</dbReference>
<dbReference type="Gene3D" id="2.60.40.10">
    <property type="entry name" value="Immunoglobulins"/>
    <property type="match status" value="1"/>
</dbReference>
<dbReference type="InterPro" id="IPR007110">
    <property type="entry name" value="Ig-like_dom"/>
</dbReference>
<reference evidence="4" key="5">
    <citation type="submission" date="2025-09" db="UniProtKB">
        <authorList>
            <consortium name="Ensembl"/>
        </authorList>
    </citation>
    <scope>IDENTIFICATION</scope>
</reference>
<dbReference type="Proteomes" id="UP000314983">
    <property type="component" value="Chromosome 5"/>
</dbReference>
<reference evidence="5" key="2">
    <citation type="journal article" date="2017" name="Sci. Adv.">
        <title>A tail of two voltages: Proteomic comparison of the three electric organs of the electric eel.</title>
        <authorList>
            <person name="Traeger L.L."/>
            <person name="Sabat G."/>
            <person name="Barrett-Wilt G.A."/>
            <person name="Wells G.B."/>
            <person name="Sussman M.R."/>
        </authorList>
    </citation>
    <scope>NUCLEOTIDE SEQUENCE [LARGE SCALE GENOMIC DNA]</scope>
</reference>
<dbReference type="PROSITE" id="PS50835">
    <property type="entry name" value="IG_LIKE"/>
    <property type="match status" value="1"/>
</dbReference>
<dbReference type="SUPFAM" id="SSF48726">
    <property type="entry name" value="Immunoglobulin"/>
    <property type="match status" value="1"/>
</dbReference>
<dbReference type="PANTHER" id="PTHR21063:SF4">
    <property type="entry name" value="CD48 ANTIGEN-RELATED"/>
    <property type="match status" value="1"/>
</dbReference>
<keyword evidence="2" id="KW-0732">Signal</keyword>
<dbReference type="GeneTree" id="ENSGT01050000244806"/>
<dbReference type="InterPro" id="IPR003599">
    <property type="entry name" value="Ig_sub"/>
</dbReference>
<keyword evidence="1" id="KW-0812">Transmembrane</keyword>
<name>A0A4W4E3A1_ELEEL</name>
<evidence type="ECO:0000256" key="2">
    <source>
        <dbReference type="SAM" id="SignalP"/>
    </source>
</evidence>
<evidence type="ECO:0000256" key="1">
    <source>
        <dbReference type="SAM" id="Phobius"/>
    </source>
</evidence>
<feature type="chain" id="PRO_5044337991" description="Ig-like domain-containing protein" evidence="2">
    <location>
        <begin position="21"/>
        <end position="254"/>
    </location>
</feature>
<sequence length="254" mass="28765">FTYFILYICLTFCFSGDSTADLETLEVTEGETITLNSHIAGVKSDDVIMWIFGTRNTRIAQIVNRKPSTDYDEIFRNRLQLDTQTGSLTVQNISITHSGVYKLQIISNDISTKQCSVTVYGQLRQSCSPRSSRKSSISLTCPVLCSVDSVNKVTLSWYKGNHVISTVSDSKTSSLFLPLEVEYQTPTAAQHNWHILGFLWHNLNVRHRLILLSVIPVVALLLVVILVLFWKFRKAKNSKYFLNSLYFCSVVHNS</sequence>
<dbReference type="SMART" id="SM00409">
    <property type="entry name" value="IG"/>
    <property type="match status" value="1"/>
</dbReference>
<dbReference type="InterPro" id="IPR013106">
    <property type="entry name" value="Ig_V-set"/>
</dbReference>
<dbReference type="Pfam" id="PF07686">
    <property type="entry name" value="V-set"/>
    <property type="match status" value="1"/>
</dbReference>
<evidence type="ECO:0000259" key="3">
    <source>
        <dbReference type="PROSITE" id="PS50835"/>
    </source>
</evidence>
<organism evidence="4 5">
    <name type="scientific">Electrophorus electricus</name>
    <name type="common">Electric eel</name>
    <name type="synonym">Gymnotus electricus</name>
    <dbReference type="NCBI Taxonomy" id="8005"/>
    <lineage>
        <taxon>Eukaryota</taxon>
        <taxon>Metazoa</taxon>
        <taxon>Chordata</taxon>
        <taxon>Craniata</taxon>
        <taxon>Vertebrata</taxon>
        <taxon>Euteleostomi</taxon>
        <taxon>Actinopterygii</taxon>
        <taxon>Neopterygii</taxon>
        <taxon>Teleostei</taxon>
        <taxon>Ostariophysi</taxon>
        <taxon>Gymnotiformes</taxon>
        <taxon>Gymnotoidei</taxon>
        <taxon>Gymnotidae</taxon>
        <taxon>Electrophorus</taxon>
    </lineage>
</organism>
<reference evidence="5" key="1">
    <citation type="journal article" date="2014" name="Science">
        <title>Nonhuman genetics. Genomic basis for the convergent evolution of electric organs.</title>
        <authorList>
            <person name="Gallant J.R."/>
            <person name="Traeger L.L."/>
            <person name="Volkening J.D."/>
            <person name="Moffett H."/>
            <person name="Chen P.H."/>
            <person name="Novina C.D."/>
            <person name="Phillips G.N.Jr."/>
            <person name="Anand R."/>
            <person name="Wells G.B."/>
            <person name="Pinch M."/>
            <person name="Guth R."/>
            <person name="Unguez G.A."/>
            <person name="Albert J.S."/>
            <person name="Zakon H.H."/>
            <person name="Samanta M.P."/>
            <person name="Sussman M.R."/>
        </authorList>
    </citation>
    <scope>NUCLEOTIDE SEQUENCE [LARGE SCALE GENOMIC DNA]</scope>
</reference>
<evidence type="ECO:0000313" key="4">
    <source>
        <dbReference type="Ensembl" id="ENSEEEP00000005659.2"/>
    </source>
</evidence>